<evidence type="ECO:0000259" key="1">
    <source>
        <dbReference type="PROSITE" id="PS50994"/>
    </source>
</evidence>
<dbReference type="PROSITE" id="PS50994">
    <property type="entry name" value="INTEGRASE"/>
    <property type="match status" value="1"/>
</dbReference>
<accession>A0A0B7MLW2</accession>
<dbReference type="SUPFAM" id="SSF53098">
    <property type="entry name" value="Ribonuclease H-like"/>
    <property type="match status" value="1"/>
</dbReference>
<proteinExistence type="predicted"/>
<dbReference type="InterPro" id="IPR015378">
    <property type="entry name" value="Transposase-like_Mu_C"/>
</dbReference>
<dbReference type="Proteomes" id="UP000046155">
    <property type="component" value="Unassembled WGS sequence"/>
</dbReference>
<dbReference type="InterPro" id="IPR012337">
    <property type="entry name" value="RNaseH-like_sf"/>
</dbReference>
<dbReference type="InterPro" id="IPR036397">
    <property type="entry name" value="RNaseH_sf"/>
</dbReference>
<protein>
    <submittedName>
        <fullName evidence="2">Transposase</fullName>
    </submittedName>
</protein>
<dbReference type="Pfam" id="PF00665">
    <property type="entry name" value="rve"/>
    <property type="match status" value="1"/>
</dbReference>
<name>A0A0B7MLW2_9FIRM</name>
<dbReference type="Gene3D" id="3.30.420.10">
    <property type="entry name" value="Ribonuclease H-like superfamily/Ribonuclease H"/>
    <property type="match status" value="1"/>
</dbReference>
<dbReference type="GO" id="GO:0003676">
    <property type="term" value="F:nucleic acid binding"/>
    <property type="evidence" value="ECO:0007669"/>
    <property type="project" value="InterPro"/>
</dbReference>
<feature type="domain" description="Integrase catalytic" evidence="1">
    <location>
        <begin position="1"/>
        <end position="154"/>
    </location>
</feature>
<dbReference type="PANTHER" id="PTHR35004">
    <property type="entry name" value="TRANSPOSASE RV3428C-RELATED"/>
    <property type="match status" value="1"/>
</dbReference>
<gene>
    <name evidence="2" type="ORF">SSCH_400009</name>
</gene>
<organism evidence="2 3">
    <name type="scientific">Syntrophaceticus schinkii</name>
    <dbReference type="NCBI Taxonomy" id="499207"/>
    <lineage>
        <taxon>Bacteria</taxon>
        <taxon>Bacillati</taxon>
        <taxon>Bacillota</taxon>
        <taxon>Clostridia</taxon>
        <taxon>Thermoanaerobacterales</taxon>
        <taxon>Thermoanaerobacterales Family III. Incertae Sedis</taxon>
        <taxon>Syntrophaceticus</taxon>
    </lineage>
</organism>
<dbReference type="EMBL" id="CDRZ01000237">
    <property type="protein sequence ID" value="CEO89193.1"/>
    <property type="molecule type" value="Genomic_DNA"/>
</dbReference>
<evidence type="ECO:0000313" key="3">
    <source>
        <dbReference type="Proteomes" id="UP000046155"/>
    </source>
</evidence>
<dbReference type="GO" id="GO:0015074">
    <property type="term" value="P:DNA integration"/>
    <property type="evidence" value="ECO:0007669"/>
    <property type="project" value="InterPro"/>
</dbReference>
<dbReference type="InterPro" id="IPR001584">
    <property type="entry name" value="Integrase_cat-core"/>
</dbReference>
<sequence>MVGPRVLVNGKKKPSYLFAFIDDCSRLITFAQFSIEQNFGAMKRVYMEAVLRRGIPKLVYLDNGKVYRSKLFHTACASMGTIVSHTEPYDAASKGKIERFFGTVRDRFLPLLDYPVNSLSVLNRSFWRWLEEDYHRRVHSSLNMSPLDKYLSQINQIKLVKDPESLRRLFMKREHRRVNNDATISVSGRFFEVPPILIGQRIEVRFEPENLDEVLIFVDSECLGNAVPVRLSDNARIKRDRKGDSPAPALSFHEALLKREGDS</sequence>
<evidence type="ECO:0000313" key="2">
    <source>
        <dbReference type="EMBL" id="CEO89193.1"/>
    </source>
</evidence>
<dbReference type="Pfam" id="PF09299">
    <property type="entry name" value="Mu-transpos_C"/>
    <property type="match status" value="1"/>
</dbReference>
<reference evidence="3" key="1">
    <citation type="submission" date="2015-01" db="EMBL/GenBank/DDBJ databases">
        <authorList>
            <person name="Manzoor Shahid"/>
            <person name="Zubair Saima"/>
        </authorList>
    </citation>
    <scope>NUCLEOTIDE SEQUENCE [LARGE SCALE GENOMIC DNA]</scope>
    <source>
        <strain evidence="3">Sp3</strain>
    </source>
</reference>
<dbReference type="PANTHER" id="PTHR35004:SF6">
    <property type="entry name" value="TRANSPOSASE"/>
    <property type="match status" value="1"/>
</dbReference>
<keyword evidence="3" id="KW-1185">Reference proteome</keyword>
<dbReference type="AlphaFoldDB" id="A0A0B7MLW2"/>